<name>A0A5B6WV80_9ROSI</name>
<dbReference type="PANTHER" id="PTHR32108">
    <property type="entry name" value="DNA-DIRECTED RNA POLYMERASE SUBUNIT ALPHA"/>
    <property type="match status" value="1"/>
</dbReference>
<reference evidence="2" key="1">
    <citation type="journal article" date="2019" name="Plant Biotechnol. J.">
        <title>Genome sequencing of the Australian wild diploid species Gossypium australe highlights disease resistance and delayed gland morphogenesis.</title>
        <authorList>
            <person name="Cai Y."/>
            <person name="Cai X."/>
            <person name="Wang Q."/>
            <person name="Wang P."/>
            <person name="Zhang Y."/>
            <person name="Cai C."/>
            <person name="Xu Y."/>
            <person name="Wang K."/>
            <person name="Zhou Z."/>
            <person name="Wang C."/>
            <person name="Geng S."/>
            <person name="Li B."/>
            <person name="Dong Q."/>
            <person name="Hou Y."/>
            <person name="Wang H."/>
            <person name="Ai P."/>
            <person name="Liu Z."/>
            <person name="Yi F."/>
            <person name="Sun M."/>
            <person name="An G."/>
            <person name="Cheng J."/>
            <person name="Zhang Y."/>
            <person name="Shi Q."/>
            <person name="Xie Y."/>
            <person name="Shi X."/>
            <person name="Chang Y."/>
            <person name="Huang F."/>
            <person name="Chen Y."/>
            <person name="Hong S."/>
            <person name="Mi L."/>
            <person name="Sun Q."/>
            <person name="Zhang L."/>
            <person name="Zhou B."/>
            <person name="Peng R."/>
            <person name="Zhang X."/>
            <person name="Liu F."/>
        </authorList>
    </citation>
    <scope>NUCLEOTIDE SEQUENCE [LARGE SCALE GENOMIC DNA]</scope>
    <source>
        <strain evidence="2">cv. PA1801</strain>
    </source>
</reference>
<dbReference type="AlphaFoldDB" id="A0A5B6WV80"/>
<sequence length="90" mass="10184">MEKKGNESFRQYAQRWREVAIQVQPPLLEKETTMLIINTLKAPFITHMLGSATKSFSDIVMTGEMIENTIKSGKIEAGKNQEISPEKEGE</sequence>
<dbReference type="EMBL" id="SMMG02000002">
    <property type="protein sequence ID" value="KAA3485343.1"/>
    <property type="molecule type" value="Genomic_DNA"/>
</dbReference>
<dbReference type="PANTHER" id="PTHR32108:SF5">
    <property type="entry name" value="DYNACTIN SUBUNIT 1-LIKE"/>
    <property type="match status" value="1"/>
</dbReference>
<dbReference type="Proteomes" id="UP000325315">
    <property type="component" value="Unassembled WGS sequence"/>
</dbReference>
<gene>
    <name evidence="1" type="ORF">EPI10_007338</name>
</gene>
<comment type="caution">
    <text evidence="1">The sequence shown here is derived from an EMBL/GenBank/DDBJ whole genome shotgun (WGS) entry which is preliminary data.</text>
</comment>
<accession>A0A5B6WV80</accession>
<protein>
    <submittedName>
        <fullName evidence="1">Dynactin subunit 1-like</fullName>
    </submittedName>
</protein>
<dbReference type="OrthoDB" id="999035at2759"/>
<evidence type="ECO:0000313" key="1">
    <source>
        <dbReference type="EMBL" id="KAA3485343.1"/>
    </source>
</evidence>
<keyword evidence="2" id="KW-1185">Reference proteome</keyword>
<evidence type="ECO:0000313" key="2">
    <source>
        <dbReference type="Proteomes" id="UP000325315"/>
    </source>
</evidence>
<organism evidence="1 2">
    <name type="scientific">Gossypium australe</name>
    <dbReference type="NCBI Taxonomy" id="47621"/>
    <lineage>
        <taxon>Eukaryota</taxon>
        <taxon>Viridiplantae</taxon>
        <taxon>Streptophyta</taxon>
        <taxon>Embryophyta</taxon>
        <taxon>Tracheophyta</taxon>
        <taxon>Spermatophyta</taxon>
        <taxon>Magnoliopsida</taxon>
        <taxon>eudicotyledons</taxon>
        <taxon>Gunneridae</taxon>
        <taxon>Pentapetalae</taxon>
        <taxon>rosids</taxon>
        <taxon>malvids</taxon>
        <taxon>Malvales</taxon>
        <taxon>Malvaceae</taxon>
        <taxon>Malvoideae</taxon>
        <taxon>Gossypium</taxon>
    </lineage>
</organism>
<proteinExistence type="predicted"/>